<sequence>MAEDNNRIHLDAEEARAGAKTGAMRYVLAISLFLIIAIFAALLLL</sequence>
<keyword evidence="1" id="KW-0472">Membrane</keyword>
<evidence type="ECO:0000313" key="3">
    <source>
        <dbReference type="Proteomes" id="UP000732399"/>
    </source>
</evidence>
<accession>A0ABX1CPQ4</accession>
<keyword evidence="3" id="KW-1185">Reference proteome</keyword>
<dbReference type="EMBL" id="JAAVJH010000010">
    <property type="protein sequence ID" value="NJR79879.1"/>
    <property type="molecule type" value="Genomic_DNA"/>
</dbReference>
<proteinExistence type="predicted"/>
<feature type="transmembrane region" description="Helical" evidence="1">
    <location>
        <begin position="26"/>
        <end position="44"/>
    </location>
</feature>
<reference evidence="2 3" key="1">
    <citation type="submission" date="2020-03" db="EMBL/GenBank/DDBJ databases">
        <authorList>
            <person name="Wang L."/>
            <person name="He N."/>
            <person name="Li Y."/>
            <person name="Fang Y."/>
            <person name="Zhang F."/>
        </authorList>
    </citation>
    <scope>NUCLEOTIDE SEQUENCE [LARGE SCALE GENOMIC DNA]</scope>
    <source>
        <strain evidence="2 3">36D10-4-7</strain>
    </source>
</reference>
<comment type="caution">
    <text evidence="2">The sequence shown here is derived from an EMBL/GenBank/DDBJ whole genome shotgun (WGS) entry which is preliminary data.</text>
</comment>
<protein>
    <recommendedName>
        <fullName evidence="4">Aa3-type cytochrome c oxidase subunit IV</fullName>
    </recommendedName>
</protein>
<evidence type="ECO:0000313" key="2">
    <source>
        <dbReference type="EMBL" id="NJR79879.1"/>
    </source>
</evidence>
<dbReference type="RefSeq" id="WP_168135429.1">
    <property type="nucleotide sequence ID" value="NZ_JAAVJH010000010.1"/>
</dbReference>
<gene>
    <name evidence="2" type="ORF">HBH26_14925</name>
</gene>
<name>A0ABX1CPQ4_9SPHN</name>
<evidence type="ECO:0008006" key="4">
    <source>
        <dbReference type="Google" id="ProtNLM"/>
    </source>
</evidence>
<dbReference type="Proteomes" id="UP000732399">
    <property type="component" value="Unassembled WGS sequence"/>
</dbReference>
<keyword evidence="1" id="KW-1133">Transmembrane helix</keyword>
<evidence type="ECO:0000256" key="1">
    <source>
        <dbReference type="SAM" id="Phobius"/>
    </source>
</evidence>
<keyword evidence="1" id="KW-0812">Transmembrane</keyword>
<organism evidence="2 3">
    <name type="scientific">Sphingomonas corticis</name>
    <dbReference type="NCBI Taxonomy" id="2722791"/>
    <lineage>
        <taxon>Bacteria</taxon>
        <taxon>Pseudomonadati</taxon>
        <taxon>Pseudomonadota</taxon>
        <taxon>Alphaproteobacteria</taxon>
        <taxon>Sphingomonadales</taxon>
        <taxon>Sphingomonadaceae</taxon>
        <taxon>Sphingomonas</taxon>
    </lineage>
</organism>